<evidence type="ECO:0000256" key="2">
    <source>
        <dbReference type="ARBA" id="ARBA00005278"/>
    </source>
</evidence>
<keyword evidence="3 4" id="KW-0472">Membrane</keyword>
<dbReference type="Proteomes" id="UP001519293">
    <property type="component" value="Unassembled WGS sequence"/>
</dbReference>
<feature type="transmembrane region" description="Helical" evidence="5">
    <location>
        <begin position="354"/>
        <end position="372"/>
    </location>
</feature>
<keyword evidence="5" id="KW-1133">Transmembrane helix</keyword>
<evidence type="ECO:0000256" key="5">
    <source>
        <dbReference type="SAM" id="Phobius"/>
    </source>
</evidence>
<dbReference type="Pfam" id="PF03323">
    <property type="entry name" value="GerA"/>
    <property type="match status" value="1"/>
</dbReference>
<dbReference type="EMBL" id="JAGIKZ010000001">
    <property type="protein sequence ID" value="MBP2239663.1"/>
    <property type="molecule type" value="Genomic_DNA"/>
</dbReference>
<feature type="transmembrane region" description="Helical" evidence="5">
    <location>
        <begin position="379"/>
        <end position="398"/>
    </location>
</feature>
<evidence type="ECO:0000313" key="7">
    <source>
        <dbReference type="Proteomes" id="UP001519293"/>
    </source>
</evidence>
<proteinExistence type="inferred from homology"/>
<evidence type="ECO:0000256" key="1">
    <source>
        <dbReference type="ARBA" id="ARBA00004141"/>
    </source>
</evidence>
<comment type="similarity">
    <text evidence="2 4">Belongs to the GerABKA family.</text>
</comment>
<organism evidence="6 7">
    <name type="scientific">Cytobacillus eiseniae</name>
    <dbReference type="NCBI Taxonomy" id="762947"/>
    <lineage>
        <taxon>Bacteria</taxon>
        <taxon>Bacillati</taxon>
        <taxon>Bacillota</taxon>
        <taxon>Bacilli</taxon>
        <taxon>Bacillales</taxon>
        <taxon>Bacillaceae</taxon>
        <taxon>Cytobacillus</taxon>
    </lineage>
</organism>
<comment type="caution">
    <text evidence="6">The sequence shown here is derived from an EMBL/GenBank/DDBJ whole genome shotgun (WGS) entry which is preliminary data.</text>
</comment>
<feature type="transmembrane region" description="Helical" evidence="5">
    <location>
        <begin position="437"/>
        <end position="463"/>
    </location>
</feature>
<reference evidence="6 7" key="1">
    <citation type="submission" date="2021-03" db="EMBL/GenBank/DDBJ databases">
        <title>Genomic Encyclopedia of Type Strains, Phase IV (KMG-IV): sequencing the most valuable type-strain genomes for metagenomic binning, comparative biology and taxonomic classification.</title>
        <authorList>
            <person name="Goeker M."/>
        </authorList>
    </citation>
    <scope>NUCLEOTIDE SEQUENCE [LARGE SCALE GENOMIC DNA]</scope>
    <source>
        <strain evidence="6 7">DSM 26675</strain>
    </source>
</reference>
<evidence type="ECO:0000313" key="6">
    <source>
        <dbReference type="EMBL" id="MBP2239663.1"/>
    </source>
</evidence>
<dbReference type="RefSeq" id="WP_083953901.1">
    <property type="nucleotide sequence ID" value="NZ_JAGIKZ010000001.1"/>
</dbReference>
<keyword evidence="7" id="KW-1185">Reference proteome</keyword>
<feature type="transmembrane region" description="Helical" evidence="5">
    <location>
        <begin position="312"/>
        <end position="334"/>
    </location>
</feature>
<evidence type="ECO:0000256" key="3">
    <source>
        <dbReference type="ARBA" id="ARBA00023136"/>
    </source>
</evidence>
<gene>
    <name evidence="6" type="ORF">J2Z40_000216</name>
</gene>
<name>A0ABS4R9U0_9BACI</name>
<dbReference type="InterPro" id="IPR050768">
    <property type="entry name" value="UPF0353/GerABKA_families"/>
</dbReference>
<comment type="subcellular location">
    <subcellularLocation>
        <location evidence="4">Cell membrane</location>
    </subcellularLocation>
    <subcellularLocation>
        <location evidence="1">Membrane</location>
        <topology evidence="1">Multi-pass membrane protein</topology>
    </subcellularLocation>
</comment>
<protein>
    <submittedName>
        <fullName evidence="6">Spore germination protein KA</fullName>
    </submittedName>
</protein>
<accession>A0ABS4R9U0</accession>
<feature type="transmembrane region" description="Helical" evidence="5">
    <location>
        <begin position="404"/>
        <end position="425"/>
    </location>
</feature>
<dbReference type="PANTHER" id="PTHR22550:SF5">
    <property type="entry name" value="LEUCINE ZIPPER PROTEIN 4"/>
    <property type="match status" value="1"/>
</dbReference>
<dbReference type="PIRSF" id="PIRSF005690">
    <property type="entry name" value="GerBA"/>
    <property type="match status" value="1"/>
</dbReference>
<dbReference type="PANTHER" id="PTHR22550">
    <property type="entry name" value="SPORE GERMINATION PROTEIN"/>
    <property type="match status" value="1"/>
</dbReference>
<sequence length="510" mass="57500">MLLNIIKKIYSSNKKIPRFPEKSNKKEIEIKSQKIYTNLEQTISTFKELYSFPINNDVNFRTFDIRSLNKKAAIILIDTIADMKIVNEFVLEPLLNNSNPTGKVEELLSIQAISKVSIIQHAVDEINKGSAVLFIDSFDYALSISVSNIHNRGVTSSENEIVLKGPKEAFTEESSINLSLIRRRIKNENLVAESVPISLRTHNVLYLVYIKDLANEQLLNNIKNRVKALKVDSIQNLPLLEQHIEERKLSLFPTILYTERPDRASSYVEDGYIVILMDNSPDCLILPATFWSFFHISEDHYLRFIYGNFTRALRMLAIFITLFTSAIYVGITTFHSEMIPPDLLLAISATREKVPLPATIEVLLMELAFGLIREGGLRVPSSIGPTIGIVGALILGQAAVQANLVSPIVVIVVALGGVCSFLVPDISMNFAIRLSRYCFIIASGLFGFFGMTVFFTMGLFYMVSLKSFGVPYLSPMTPKYTSSKDTLFRRLLKNEIFRPGYLKPKDMKKN</sequence>
<dbReference type="InterPro" id="IPR004995">
    <property type="entry name" value="Spore_Ger"/>
</dbReference>
<evidence type="ECO:0000256" key="4">
    <source>
        <dbReference type="PIRNR" id="PIRNR005690"/>
    </source>
</evidence>
<keyword evidence="5" id="KW-0812">Transmembrane</keyword>